<reference evidence="1 2" key="1">
    <citation type="submission" date="2018-11" db="EMBL/GenBank/DDBJ databases">
        <title>Trebonia kvetii gen.nov., sp.nov., a novel acidophilic actinobacterium, and proposal of the new actinobacterial family Treboniaceae fam. nov.</title>
        <authorList>
            <person name="Rapoport D."/>
            <person name="Sagova-Mareckova M."/>
            <person name="Sedlacek I."/>
            <person name="Provaznik J."/>
            <person name="Kralova S."/>
            <person name="Pavlinic D."/>
            <person name="Benes V."/>
            <person name="Kopecky J."/>
        </authorList>
    </citation>
    <scope>NUCLEOTIDE SEQUENCE [LARGE SCALE GENOMIC DNA]</scope>
    <source>
        <strain evidence="1 2">15Tr583</strain>
    </source>
</reference>
<organism evidence="1 2">
    <name type="scientific">Trebonia kvetii</name>
    <dbReference type="NCBI Taxonomy" id="2480626"/>
    <lineage>
        <taxon>Bacteria</taxon>
        <taxon>Bacillati</taxon>
        <taxon>Actinomycetota</taxon>
        <taxon>Actinomycetes</taxon>
        <taxon>Streptosporangiales</taxon>
        <taxon>Treboniaceae</taxon>
        <taxon>Trebonia</taxon>
    </lineage>
</organism>
<dbReference type="RefSeq" id="WP_145856421.1">
    <property type="nucleotide sequence ID" value="NZ_RPFW01000004.1"/>
</dbReference>
<dbReference type="Proteomes" id="UP000460272">
    <property type="component" value="Unassembled WGS sequence"/>
</dbReference>
<accession>A0A6P2BXW8</accession>
<dbReference type="EMBL" id="RPFW01000004">
    <property type="protein sequence ID" value="TVZ03547.1"/>
    <property type="molecule type" value="Genomic_DNA"/>
</dbReference>
<evidence type="ECO:0000313" key="1">
    <source>
        <dbReference type="EMBL" id="TVZ03547.1"/>
    </source>
</evidence>
<sequence length="103" mass="11315">MPSYSPKDVQDELLKVIRTSQETVVEAVKTWVETVKAVTPKVPSSRVPLAAKLPKPQDIVTNAYDFAEKLLSSQRQFAEELVEATAPLRAGSGMREEQSAATE</sequence>
<comment type="caution">
    <text evidence="1">The sequence shown here is derived from an EMBL/GenBank/DDBJ whole genome shotgun (WGS) entry which is preliminary data.</text>
</comment>
<keyword evidence="2" id="KW-1185">Reference proteome</keyword>
<name>A0A6P2BXW8_9ACTN</name>
<proteinExistence type="predicted"/>
<evidence type="ECO:0000313" key="2">
    <source>
        <dbReference type="Proteomes" id="UP000460272"/>
    </source>
</evidence>
<dbReference type="AlphaFoldDB" id="A0A6P2BXW8"/>
<dbReference type="OrthoDB" id="4762104at2"/>
<gene>
    <name evidence="1" type="ORF">EAS64_24550</name>
</gene>
<protein>
    <submittedName>
        <fullName evidence="1">Uncharacterized protein</fullName>
    </submittedName>
</protein>